<evidence type="ECO:0000259" key="18">
    <source>
        <dbReference type="Pfam" id="PF07687"/>
    </source>
</evidence>
<comment type="caution">
    <text evidence="19">The sequence shown here is derived from an EMBL/GenBank/DDBJ whole genome shotgun (WGS) entry which is preliminary data.</text>
</comment>
<evidence type="ECO:0000256" key="8">
    <source>
        <dbReference type="ARBA" id="ARBA00023285"/>
    </source>
</evidence>
<evidence type="ECO:0000256" key="13">
    <source>
        <dbReference type="ARBA" id="ARBA00071271"/>
    </source>
</evidence>
<dbReference type="PIRSF" id="PIRSF016599">
    <property type="entry name" value="Xaa-His_dipept"/>
    <property type="match status" value="1"/>
</dbReference>
<protein>
    <recommendedName>
        <fullName evidence="13">Cytosol non-specific dipeptidase</fullName>
        <ecNumber evidence="10">3.4.13.18</ecNumber>
    </recommendedName>
    <alternativeName>
        <fullName evidence="16">Aminoacyl-histidine dipeptidase</fullName>
    </alternativeName>
    <alternativeName>
        <fullName evidence="15">Beta-alanyl-histidine dipeptidase</fullName>
    </alternativeName>
    <alternativeName>
        <fullName evidence="14">Carnosinase</fullName>
    </alternativeName>
    <alternativeName>
        <fullName evidence="11">Peptidase D</fullName>
    </alternativeName>
    <alternativeName>
        <fullName evidence="17">Xaa-His dipeptidase</fullName>
    </alternativeName>
</protein>
<evidence type="ECO:0000256" key="5">
    <source>
        <dbReference type="ARBA" id="ARBA00022801"/>
    </source>
</evidence>
<dbReference type="PANTHER" id="PTHR43501:SF1">
    <property type="entry name" value="CYTOSOL NON-SPECIFIC DIPEPTIDASE"/>
    <property type="match status" value="1"/>
</dbReference>
<keyword evidence="4" id="KW-0479">Metal-binding</keyword>
<dbReference type="CDD" id="cd03890">
    <property type="entry name" value="M20_pepD"/>
    <property type="match status" value="1"/>
</dbReference>
<evidence type="ECO:0000256" key="3">
    <source>
        <dbReference type="ARBA" id="ARBA00022670"/>
    </source>
</evidence>
<dbReference type="EMBL" id="SNRX01000006">
    <property type="protein sequence ID" value="KAA6302595.1"/>
    <property type="molecule type" value="Genomic_DNA"/>
</dbReference>
<dbReference type="FunFam" id="3.40.630.10:FF:000018">
    <property type="entry name" value="Aminoacyl-histidine dipeptidase PepD"/>
    <property type="match status" value="1"/>
</dbReference>
<keyword evidence="8" id="KW-0170">Cobalt</keyword>
<dbReference type="PRINTS" id="PR00934">
    <property type="entry name" value="XHISDIPTASE"/>
</dbReference>
<comment type="catalytic activity">
    <reaction evidence="9">
        <text>Hydrolysis of dipeptides, preferentially hydrophobic dipeptides including prolyl amino acids.</text>
        <dbReference type="EC" id="3.4.13.18"/>
    </reaction>
</comment>
<dbReference type="EC" id="3.4.13.18" evidence="10"/>
<evidence type="ECO:0000256" key="2">
    <source>
        <dbReference type="ARBA" id="ARBA00001947"/>
    </source>
</evidence>
<keyword evidence="19" id="KW-0224">Dipeptidase</keyword>
<evidence type="ECO:0000256" key="4">
    <source>
        <dbReference type="ARBA" id="ARBA00022723"/>
    </source>
</evidence>
<gene>
    <name evidence="19" type="ORF">EZS26_001102</name>
</gene>
<evidence type="ECO:0000256" key="16">
    <source>
        <dbReference type="ARBA" id="ARBA00077688"/>
    </source>
</evidence>
<dbReference type="Gene3D" id="3.40.630.10">
    <property type="entry name" value="Zn peptidases"/>
    <property type="match status" value="2"/>
</dbReference>
<dbReference type="InterPro" id="IPR011650">
    <property type="entry name" value="Peptidase_M20_dimer"/>
</dbReference>
<comment type="cofactor">
    <cofactor evidence="2">
        <name>Zn(2+)</name>
        <dbReference type="ChEBI" id="CHEBI:29105"/>
    </cofactor>
</comment>
<evidence type="ECO:0000313" key="19">
    <source>
        <dbReference type="EMBL" id="KAA6302595.1"/>
    </source>
</evidence>
<name>A0A5M8P299_9BACT</name>
<evidence type="ECO:0000256" key="17">
    <source>
        <dbReference type="ARBA" id="ARBA00078074"/>
    </source>
</evidence>
<dbReference type="InterPro" id="IPR001160">
    <property type="entry name" value="Peptidase_M20C"/>
</dbReference>
<dbReference type="GO" id="GO:0006508">
    <property type="term" value="P:proteolysis"/>
    <property type="evidence" value="ECO:0007669"/>
    <property type="project" value="UniProtKB-KW"/>
</dbReference>
<reference evidence="19 20" key="1">
    <citation type="submission" date="2019-03" db="EMBL/GenBank/DDBJ databases">
        <title>Single cell metagenomics reveals metabolic interactions within the superorganism composed of flagellate Streblomastix strix and complex community of Bacteroidetes bacteria on its surface.</title>
        <authorList>
            <person name="Treitli S.C."/>
            <person name="Kolisko M."/>
            <person name="Husnik F."/>
            <person name="Keeling P."/>
            <person name="Hampl V."/>
        </authorList>
    </citation>
    <scope>NUCLEOTIDE SEQUENCE [LARGE SCALE GENOMIC DNA]</scope>
    <source>
        <strain evidence="19">St1</strain>
    </source>
</reference>
<dbReference type="Proteomes" id="UP000324575">
    <property type="component" value="Unassembled WGS sequence"/>
</dbReference>
<keyword evidence="3" id="KW-0645">Protease</keyword>
<evidence type="ECO:0000256" key="7">
    <source>
        <dbReference type="ARBA" id="ARBA00023049"/>
    </source>
</evidence>
<dbReference type="GO" id="GO:0070573">
    <property type="term" value="F:metallodipeptidase activity"/>
    <property type="evidence" value="ECO:0007669"/>
    <property type="project" value="TreeGrafter"/>
</dbReference>
<dbReference type="GO" id="GO:0005829">
    <property type="term" value="C:cytosol"/>
    <property type="evidence" value="ECO:0007669"/>
    <property type="project" value="TreeGrafter"/>
</dbReference>
<accession>A0A5M8P299</accession>
<evidence type="ECO:0000256" key="15">
    <source>
        <dbReference type="ARBA" id="ARBA00076004"/>
    </source>
</evidence>
<keyword evidence="7" id="KW-0482">Metalloprotease</keyword>
<dbReference type="NCBIfam" id="TIGR01893">
    <property type="entry name" value="aa-his-dipept"/>
    <property type="match status" value="1"/>
</dbReference>
<dbReference type="AlphaFoldDB" id="A0A5M8P299"/>
<evidence type="ECO:0000256" key="11">
    <source>
        <dbReference type="ARBA" id="ARBA00044252"/>
    </source>
</evidence>
<dbReference type="SUPFAM" id="SSF53187">
    <property type="entry name" value="Zn-dependent exopeptidases"/>
    <property type="match status" value="1"/>
</dbReference>
<evidence type="ECO:0000256" key="9">
    <source>
        <dbReference type="ARBA" id="ARBA00036421"/>
    </source>
</evidence>
<evidence type="ECO:0000256" key="14">
    <source>
        <dbReference type="ARBA" id="ARBA00075285"/>
    </source>
</evidence>
<feature type="domain" description="Peptidase M20 dimerisation" evidence="18">
    <location>
        <begin position="209"/>
        <end position="271"/>
    </location>
</feature>
<keyword evidence="6" id="KW-0862">Zinc</keyword>
<organism evidence="19 20">
    <name type="scientific">Candidatus Ordinivivax streblomastigis</name>
    <dbReference type="NCBI Taxonomy" id="2540710"/>
    <lineage>
        <taxon>Bacteria</taxon>
        <taxon>Pseudomonadati</taxon>
        <taxon>Bacteroidota</taxon>
        <taxon>Bacteroidia</taxon>
        <taxon>Bacteroidales</taxon>
        <taxon>Candidatus Ordinivivax</taxon>
    </lineage>
</organism>
<evidence type="ECO:0000256" key="10">
    <source>
        <dbReference type="ARBA" id="ARBA00038976"/>
    </source>
</evidence>
<evidence type="ECO:0000256" key="1">
    <source>
        <dbReference type="ARBA" id="ARBA00001941"/>
    </source>
</evidence>
<dbReference type="PANTHER" id="PTHR43501">
    <property type="entry name" value="CYTOSOL NON-SPECIFIC DIPEPTIDASE"/>
    <property type="match status" value="1"/>
</dbReference>
<proteinExistence type="inferred from homology"/>
<dbReference type="GO" id="GO:0046872">
    <property type="term" value="F:metal ion binding"/>
    <property type="evidence" value="ECO:0007669"/>
    <property type="project" value="UniProtKB-KW"/>
</dbReference>
<keyword evidence="5 19" id="KW-0378">Hydrolase</keyword>
<comment type="similarity">
    <text evidence="12">Belongs to the peptidase M20C family.</text>
</comment>
<dbReference type="InterPro" id="IPR002933">
    <property type="entry name" value="Peptidase_M20"/>
</dbReference>
<evidence type="ECO:0000256" key="6">
    <source>
        <dbReference type="ARBA" id="ARBA00022833"/>
    </source>
</evidence>
<dbReference type="FunFam" id="3.40.630.10:FF:000015">
    <property type="entry name" value="Aminoacyl-histidine dipeptidase PepD"/>
    <property type="match status" value="1"/>
</dbReference>
<dbReference type="Pfam" id="PF07687">
    <property type="entry name" value="M20_dimer"/>
    <property type="match status" value="1"/>
</dbReference>
<comment type="cofactor">
    <cofactor evidence="1">
        <name>Co(2+)</name>
        <dbReference type="ChEBI" id="CHEBI:48828"/>
    </cofactor>
</comment>
<sequence length="490" mass="53458">MENSILNLKPSKVWKHFYELTQIPRPSGYMTEITAFIEAFGNRLGLETKRDAANNICICKPATPGYENKPAIILQSHLDMVPQSNSDTPFDFTQDKIQATIDGEWVKAQGTTLGADNGIGVAVILAILEAKDLEHGAIEGLFTTDEETGMYGAIAIRPGFINGKIMLNLDSEQDGELYIGCAGGADVSAQFQYQDEAWIPKEDVAVKISLTGLKGGHSGVDIHLGRANANKLMFRFLHEALSTYNIRLASVSGGSLRNAIPREAFATIVVDGKEPYKRILEMVDGYKEMFNREFAGIENPIEFKAEFALVTPALKLIPQDVQTRLTQAIMACPNNVINTVAGMSTVDAVETSTNMAIVHSSEGLTEVKFLVRSASESKKEAVCKSIESVFQLAKADVVETSNGYPGWNPNPQSPVLAVMERVYEAQNGEKPLVKVMHAGLECGIILASVPGLDTVSFGPTIKFPHSPDEKVKIATVQKFWEYLTVLLKSI</sequence>
<evidence type="ECO:0000313" key="20">
    <source>
        <dbReference type="Proteomes" id="UP000324575"/>
    </source>
</evidence>
<dbReference type="Pfam" id="PF01546">
    <property type="entry name" value="Peptidase_M20"/>
    <property type="match status" value="1"/>
</dbReference>
<evidence type="ECO:0000256" key="12">
    <source>
        <dbReference type="ARBA" id="ARBA00061423"/>
    </source>
</evidence>